<organism evidence="1 2">
    <name type="scientific">Puccinia sorghi</name>
    <dbReference type="NCBI Taxonomy" id="27349"/>
    <lineage>
        <taxon>Eukaryota</taxon>
        <taxon>Fungi</taxon>
        <taxon>Dikarya</taxon>
        <taxon>Basidiomycota</taxon>
        <taxon>Pucciniomycotina</taxon>
        <taxon>Pucciniomycetes</taxon>
        <taxon>Pucciniales</taxon>
        <taxon>Pucciniaceae</taxon>
        <taxon>Puccinia</taxon>
    </lineage>
</organism>
<name>A0A0L6U9X4_9BASI</name>
<evidence type="ECO:0000313" key="2">
    <source>
        <dbReference type="Proteomes" id="UP000037035"/>
    </source>
</evidence>
<dbReference type="Proteomes" id="UP000037035">
    <property type="component" value="Unassembled WGS sequence"/>
</dbReference>
<sequence length="393" mass="45347">MISSFTIHLKDQLFQILNSLERESTSRVFMSRNMKISTHGKKRGSITAKNNFLNCLQLKFRKCQEASAVTPNFLQDDCTKTSTYPNMWSFDVSLAGACCMSTSGSGVKFFLQCSCISSINEVIALMARAEVQGLVVANAMMRVSTMYKEEKTLGLDESQLHWDKLSSNLLGPGKMTSSASAHQDWIPEDYKHTFVLYNKVSRTQMPRIHSFSAELPAQSGYIQIINTVCSIYMGFMQLAVHMLQTKTLRAHILQWHLAVKCQEFSPDIPNNHLDDRNLIYGLGIKGRPWSFVKQENISNPFFDCICKIWFMMRHEWVSLKCLHFFFFELIYQKIEGCSFHQENKWYVLLKVTRIFFLQRNQTVFSIPRLPRGTPIEPSGTGLFCVFRQKIRRK</sequence>
<gene>
    <name evidence="1" type="ORF">VP01_8g5</name>
</gene>
<comment type="caution">
    <text evidence="1">The sequence shown here is derived from an EMBL/GenBank/DDBJ whole genome shotgun (WGS) entry which is preliminary data.</text>
</comment>
<dbReference type="AlphaFoldDB" id="A0A0L6U9X4"/>
<dbReference type="VEuPathDB" id="FungiDB:VP01_8g5"/>
<keyword evidence="2" id="KW-1185">Reference proteome</keyword>
<proteinExistence type="predicted"/>
<dbReference type="EMBL" id="LAVV01014605">
    <property type="protein sequence ID" value="KNZ44585.1"/>
    <property type="molecule type" value="Genomic_DNA"/>
</dbReference>
<accession>A0A0L6U9X4</accession>
<reference evidence="1 2" key="1">
    <citation type="submission" date="2015-08" db="EMBL/GenBank/DDBJ databases">
        <title>Next Generation Sequencing and Analysis of the Genome of Puccinia sorghi L Schw, the Causal Agent of Maize Common Rust.</title>
        <authorList>
            <person name="Rochi L."/>
            <person name="Burguener G."/>
            <person name="Darino M."/>
            <person name="Turjanski A."/>
            <person name="Kreff E."/>
            <person name="Dieguez M.J."/>
            <person name="Sacco F."/>
        </authorList>
    </citation>
    <scope>NUCLEOTIDE SEQUENCE [LARGE SCALE GENOMIC DNA]</scope>
    <source>
        <strain evidence="1 2">RO10H11247</strain>
    </source>
</reference>
<protein>
    <submittedName>
        <fullName evidence="1">Uncharacterized protein</fullName>
    </submittedName>
</protein>
<evidence type="ECO:0000313" key="1">
    <source>
        <dbReference type="EMBL" id="KNZ44585.1"/>
    </source>
</evidence>